<feature type="region of interest" description="Disordered" evidence="4">
    <location>
        <begin position="658"/>
        <end position="699"/>
    </location>
</feature>
<keyword evidence="3" id="KW-0548">Nucleotidyltransferase</keyword>
<name>A0A221LFN2_9VIRU</name>
<accession>A0A221LFN2</accession>
<dbReference type="InterPro" id="IPR008686">
    <property type="entry name" value="RNA_pol_mitovir"/>
</dbReference>
<dbReference type="Pfam" id="PF05919">
    <property type="entry name" value="Mitovir_RNA_pol"/>
    <property type="match status" value="1"/>
</dbReference>
<keyword evidence="2" id="KW-0808">Transferase</keyword>
<organism evidence="5">
    <name type="scientific">Barns Ness dog whelk narna-like virus 1</name>
    <dbReference type="NCBI Taxonomy" id="2021955"/>
    <lineage>
        <taxon>Viruses</taxon>
        <taxon>Riboviria</taxon>
        <taxon>Orthornavirae</taxon>
        <taxon>Lenarviricota</taxon>
        <taxon>Amabiliviricetes</taxon>
        <taxon>Wolframvirales</taxon>
        <taxon>Narnaviridae</taxon>
    </lineage>
</organism>
<dbReference type="GO" id="GO:0003968">
    <property type="term" value="F:RNA-directed RNA polymerase activity"/>
    <property type="evidence" value="ECO:0007669"/>
    <property type="project" value="UniProtKB-KW"/>
</dbReference>
<reference evidence="5" key="1">
    <citation type="submission" date="2017-05" db="EMBL/GenBank/DDBJ databases">
        <title>New viruses from a metagenomic survey of invertebrates and Fucus.</title>
        <authorList>
            <person name="Waldron F.M."/>
            <person name="Obbard D.J."/>
        </authorList>
    </citation>
    <scope>NUCLEOTIDE SEQUENCE</scope>
    <source>
        <strain evidence="5">C51</strain>
    </source>
</reference>
<evidence type="ECO:0000256" key="2">
    <source>
        <dbReference type="ARBA" id="ARBA00022679"/>
    </source>
</evidence>
<dbReference type="InterPro" id="IPR043502">
    <property type="entry name" value="DNA/RNA_pol_sf"/>
</dbReference>
<keyword evidence="1 5" id="KW-0696">RNA-directed RNA polymerase</keyword>
<evidence type="ECO:0000313" key="5">
    <source>
        <dbReference type="EMBL" id="ASM94089.1"/>
    </source>
</evidence>
<protein>
    <submittedName>
        <fullName evidence="5">Putative RNA-dependent RNA polymerase</fullName>
    </submittedName>
</protein>
<dbReference type="PANTHER" id="PTHR34456:SF13">
    <property type="entry name" value="REVERSE TRANSCRIPTASE DOMAIN-CONTAINING PROTEIN"/>
    <property type="match status" value="1"/>
</dbReference>
<dbReference type="SUPFAM" id="SSF56672">
    <property type="entry name" value="DNA/RNA polymerases"/>
    <property type="match status" value="1"/>
</dbReference>
<dbReference type="PANTHER" id="PTHR34456">
    <property type="entry name" value="MITOVIRUS RNA-DEPENDENT RNA POLYMERASE"/>
    <property type="match status" value="1"/>
</dbReference>
<evidence type="ECO:0000256" key="1">
    <source>
        <dbReference type="ARBA" id="ARBA00022484"/>
    </source>
</evidence>
<evidence type="ECO:0000256" key="3">
    <source>
        <dbReference type="ARBA" id="ARBA00022695"/>
    </source>
</evidence>
<dbReference type="EMBL" id="MF190046">
    <property type="protein sequence ID" value="ASM94089.1"/>
    <property type="molecule type" value="Genomic_RNA"/>
</dbReference>
<sequence>MNRATMCGRLMSLGIPKMSAVAIIQQIKTWEDNCGSEWTVSRLKEIKQLFVKGRAGEDFRPKMYIRTNKEGYPSGPISYLFRKYSQRKLSKLLTALMGYSAYKSVHFTEQQKEKFFSALESPDTRGLASHLRHLPNRLENFVRPIDPLSLPEYCVRDTRAPGESGMVSERDYVSVAIHAAMSNPIRMMVARYEDIFKWVIPIDEFFDIQPPPATQSHRHTLGIISGIQEHGFKLRAIANPSRVLQCALEPLKNALEATLRRVPNDGTFDQTKAIPIVQGWLQERSIVHSIDLSDATTMFPWNVTKDFLERSHPHFKDYISLMDECATGPWACSIREPNEVVHFSRGQPLGLGPSFFAFALTHHAILDGLCEKHKLSRKNYFILGDDVVIKGNRLANLYRKTMSNLGCSFSDSKSITSNKVAEFAGFVITSDQAGKGMKWKEISDHSVLEHVKFLGRKSLGYLTAAQRALVKLVAPVPTDLGGLGWSDGRSSSEYFDTPGGKAVIDQIANRLEDNLTRDVPQENLEYHLRRLNACLRWKGNTEAKDRFIGQYLRVSDWKQSVSSEYKLGKGGLSSPQDPRSPYRILGPLRKGYFPLVKSGGDPRPTILSYALVIYQAHLSSGSKRDKLIERTFENYFRRPFSQIIFTLNSQMEMRLASKQQLRKKTIDKGPSRQEPSTSHIPQPPSKKKGSKDKGYGMGF</sequence>
<proteinExistence type="predicted"/>
<evidence type="ECO:0000256" key="4">
    <source>
        <dbReference type="SAM" id="MobiDB-lite"/>
    </source>
</evidence>